<gene>
    <name evidence="2" type="ORF">MKW98_016893</name>
</gene>
<feature type="compositionally biased region" description="Acidic residues" evidence="1">
    <location>
        <begin position="96"/>
        <end position="111"/>
    </location>
</feature>
<keyword evidence="3" id="KW-1185">Reference proteome</keyword>
<evidence type="ECO:0000313" key="3">
    <source>
        <dbReference type="Proteomes" id="UP001202328"/>
    </source>
</evidence>
<dbReference type="AlphaFoldDB" id="A0AAD4THD0"/>
<dbReference type="EMBL" id="JAJJMB010000948">
    <property type="protein sequence ID" value="KAI3960169.1"/>
    <property type="molecule type" value="Genomic_DNA"/>
</dbReference>
<organism evidence="2 3">
    <name type="scientific">Papaver atlanticum</name>
    <dbReference type="NCBI Taxonomy" id="357466"/>
    <lineage>
        <taxon>Eukaryota</taxon>
        <taxon>Viridiplantae</taxon>
        <taxon>Streptophyta</taxon>
        <taxon>Embryophyta</taxon>
        <taxon>Tracheophyta</taxon>
        <taxon>Spermatophyta</taxon>
        <taxon>Magnoliopsida</taxon>
        <taxon>Ranunculales</taxon>
        <taxon>Papaveraceae</taxon>
        <taxon>Papaveroideae</taxon>
        <taxon>Papaver</taxon>
    </lineage>
</organism>
<sequence length="169" mass="19467">MRNLGSSSPSSSSSDCSSSVSTLYTNSMVSFSSNCSSSIDYETRCEGLDLLVKAVVHVAGCFLVVPFTQRRVIRRRKRNLSFFKSFVTDFIKNQDEEEEIQEEEEDEDVEIKEEKKQKQKKKKGKQMKGISKPKRKKRVMALPSKYNDSVLHPWIRTTRRRQSIQDSST</sequence>
<evidence type="ECO:0000256" key="1">
    <source>
        <dbReference type="SAM" id="MobiDB-lite"/>
    </source>
</evidence>
<feature type="compositionally biased region" description="Basic residues" evidence="1">
    <location>
        <begin position="117"/>
        <end position="139"/>
    </location>
</feature>
<protein>
    <submittedName>
        <fullName evidence="2">Uncharacterized protein</fullName>
    </submittedName>
</protein>
<dbReference type="GO" id="GO:0043657">
    <property type="term" value="C:host cell"/>
    <property type="evidence" value="ECO:0007669"/>
    <property type="project" value="UniProtKB-SubCell"/>
</dbReference>
<dbReference type="Proteomes" id="UP001202328">
    <property type="component" value="Unassembled WGS sequence"/>
</dbReference>
<reference evidence="2" key="1">
    <citation type="submission" date="2022-04" db="EMBL/GenBank/DDBJ databases">
        <title>A functionally conserved STORR gene fusion in Papaver species that diverged 16.8 million years ago.</title>
        <authorList>
            <person name="Catania T."/>
        </authorList>
    </citation>
    <scope>NUCLEOTIDE SEQUENCE</scope>
    <source>
        <strain evidence="2">S-188037</strain>
    </source>
</reference>
<dbReference type="GO" id="GO:0004197">
    <property type="term" value="F:cysteine-type endopeptidase activity"/>
    <property type="evidence" value="ECO:0007669"/>
    <property type="project" value="InterPro"/>
</dbReference>
<dbReference type="GO" id="GO:0006508">
    <property type="term" value="P:proteolysis"/>
    <property type="evidence" value="ECO:0007669"/>
    <property type="project" value="InterPro"/>
</dbReference>
<feature type="region of interest" description="Disordered" evidence="1">
    <location>
        <begin position="96"/>
        <end position="145"/>
    </location>
</feature>
<proteinExistence type="predicted"/>
<name>A0AAD4THD0_9MAGN</name>
<evidence type="ECO:0000313" key="2">
    <source>
        <dbReference type="EMBL" id="KAI3960169.1"/>
    </source>
</evidence>
<accession>A0AAD4THD0</accession>
<comment type="caution">
    <text evidence="2">The sequence shown here is derived from an EMBL/GenBank/DDBJ whole genome shotgun (WGS) entry which is preliminary data.</text>
</comment>